<dbReference type="CDD" id="cd18042">
    <property type="entry name" value="DEXXQc_SETX"/>
    <property type="match status" value="1"/>
</dbReference>
<evidence type="ECO:0000256" key="2">
    <source>
        <dbReference type="ARBA" id="ARBA00022801"/>
    </source>
</evidence>
<keyword evidence="1" id="KW-0547">Nucleotide-binding</keyword>
<dbReference type="eggNOG" id="KOG1801">
    <property type="taxonomic scope" value="Eukaryota"/>
</dbReference>
<dbReference type="InterPro" id="IPR045055">
    <property type="entry name" value="DNA2/NAM7-like"/>
</dbReference>
<dbReference type="HOGENOM" id="CLU_256309_0_0_1"/>
<evidence type="ECO:0008006" key="10">
    <source>
        <dbReference type="Google" id="ProtNLM"/>
    </source>
</evidence>
<dbReference type="PANTHER" id="PTHR10887">
    <property type="entry name" value="DNA2/NAM7 HELICASE FAMILY"/>
    <property type="match status" value="1"/>
</dbReference>
<reference evidence="9" key="2">
    <citation type="submission" date="2013-12" db="EMBL/GenBank/DDBJ databases">
        <authorList>
            <person name="Yu Y."/>
            <person name="Lee S."/>
            <person name="de Baynast K."/>
            <person name="Wissotski M."/>
            <person name="Liu L."/>
            <person name="Talag J."/>
            <person name="Goicoechea J."/>
            <person name="Angelova A."/>
            <person name="Jetty R."/>
            <person name="Kudrna D."/>
            <person name="Golser W."/>
            <person name="Rivera L."/>
            <person name="Zhang J."/>
            <person name="Wing R."/>
        </authorList>
    </citation>
    <scope>NUCLEOTIDE SEQUENCE</scope>
</reference>
<keyword evidence="4" id="KW-0067">ATP-binding</keyword>
<protein>
    <recommendedName>
        <fullName evidence="10">DNA2/NAM7 helicase-like C-terminal domain-containing protein</fullName>
    </recommendedName>
</protein>
<feature type="compositionally biased region" description="Acidic residues" evidence="5">
    <location>
        <begin position="19"/>
        <end position="28"/>
    </location>
</feature>
<keyword evidence="3" id="KW-0347">Helicase</keyword>
<feature type="compositionally biased region" description="Polar residues" evidence="5">
    <location>
        <begin position="1318"/>
        <end position="1332"/>
    </location>
</feature>
<feature type="domain" description="DNA2/NAM7 helicase-like C-terminal" evidence="7">
    <location>
        <begin position="778"/>
        <end position="986"/>
    </location>
</feature>
<reference evidence="8" key="3">
    <citation type="submission" date="2015-04" db="UniProtKB">
        <authorList>
            <consortium name="EnsemblPlants"/>
        </authorList>
    </citation>
    <scope>IDENTIFICATION</scope>
</reference>
<sequence>MAMAARRGQLVDRWRGIQEAEEADDDGEPSAAKQRRLRQAKEDLPKEEHIWCGYADIMGPFLETFLGYFDDQEENSPPRMIWKRIYDELNICAQCVCEHHQGRKFFDTEHRSSVDPLLKVLRLLDEERVTEHLRQINAKIQLKEFKPSCHDPEVVSIMFEVLMYPILLDDLSLANQFQAFIERIDEIFEVSLSTNQQYPGVYALLFFKSCKARAIGLRLARSMGKLRKAVDLDPLQPLLQKYISFLEAEVLPSTSESPRPRVQLKRADIWLGFKSLLGFLDAPAFEDGILERYPIFLNIVLNHSLEALQDGDHEKQRRNILYFLLHQVTRSSNFSALMRKNATKIALLIVQRGYTMNPPCPPSECAHMGPSLIGSLTDTSLHSSLRQPALDLINILIISDVSALISFKLKYKSFTKGDVINSVIFVDDEDELPVFCDAEEMDYSCWNDFNVLYKLTCRECKDWRCVPLLWYLIMIQLEPSKLPIAFSKAVFWALSHISVLDAGVATEFSVPVNDWLSSHAGEVLPTFSWQVPNGADDGEVGRECINTLKVSQSCAPLLKTFKRLAIHVIMQIEQCGLQKQWVWESMMAESLILTLVDHNDNVRQVGRAVLEHASQAREVDKTENDSLVPSEYETDEVSDDAIGAKLNVLYAQKRKVSAELANAHAREKKIADENRSLKHKVRKSILGEAEIVVTTLSGCGGDIYNVCSETASVNKFLSFCEHALFDVVVIDEAAQALEPATLIPLQLLKSKGTKCIMVGDPKQLPATVMSGLASKFLYECSMFERLQRAGYPVIMLTKQYRMHPEISRFPSLHFYENKLLDGAQASDKSAPFHDHDCLGPYMFFDVADGREQCGKNAATQSLCNPFEAEAAVEILGFLKNRYPSEFSCRKIGIITPYRSQLSLLRSRFNSIFGPEVVGEMEINTVDGFQGREVDILVLSTVRASNSSDSRHHTGEARSIGFVADVRRMNVALTRARFSLWIVGNAKTLQSNSHWASLLQNSKERNRFISVKKPYGLLFQKVYSHSEDIHGSRKSNCKDKENGKSSMTSSQKIDARLHKEHARHSVRTVETVNENLSNDQAKRASRWDRRSPKTHDSFHRKSSKEKEPVNQDDGMRANKGSFKHNIDQDNVVRKEKEEKGLTIHNDNHLELANVTSQRKPNKPVKPKIYTEADKALLNEDSLQSSEVIKDGNTSYDKGTVKSSENQAAVMKNDASPPAQDMQKLIQKANRARKFSEKPRYSNLNQVDSSVKHGTTLESANKNGGICPSENLEMKKMDEKAKKARRFSEHPRHVNSNKADPSVPSPFDEESSRTPELEENQASNVTATRQNRLTATRKRQREDIESLLSSALISSKKPPSKWQQVFLMDPCSF</sequence>
<reference evidence="8 9" key="1">
    <citation type="submission" date="2012-08" db="EMBL/GenBank/DDBJ databases">
        <title>Oryza genome evolution.</title>
        <authorList>
            <person name="Wing R.A."/>
        </authorList>
    </citation>
    <scope>NUCLEOTIDE SEQUENCE</scope>
</reference>
<dbReference type="GO" id="GO:0005694">
    <property type="term" value="C:chromosome"/>
    <property type="evidence" value="ECO:0007669"/>
    <property type="project" value="UniProtKB-ARBA"/>
</dbReference>
<dbReference type="STRING" id="77586.A0A0D9XF79"/>
<dbReference type="InterPro" id="IPR047187">
    <property type="entry name" value="SF1_C_Upf1"/>
</dbReference>
<dbReference type="Pfam" id="PF13086">
    <property type="entry name" value="AAA_11"/>
    <property type="match status" value="1"/>
</dbReference>
<feature type="compositionally biased region" description="Basic and acidic residues" evidence="5">
    <location>
        <begin position="1270"/>
        <end position="1290"/>
    </location>
</feature>
<evidence type="ECO:0000313" key="8">
    <source>
        <dbReference type="EnsemblPlants" id="LPERR09G11230.1"/>
    </source>
</evidence>
<dbReference type="Gramene" id="LPERR09G11230.1">
    <property type="protein sequence ID" value="LPERR09G11230.1"/>
    <property type="gene ID" value="LPERR09G11230"/>
</dbReference>
<dbReference type="SUPFAM" id="SSF52540">
    <property type="entry name" value="P-loop containing nucleoside triphosphate hydrolases"/>
    <property type="match status" value="1"/>
</dbReference>
<dbReference type="InterPro" id="IPR027417">
    <property type="entry name" value="P-loop_NTPase"/>
</dbReference>
<feature type="compositionally biased region" description="Polar residues" evidence="5">
    <location>
        <begin position="1067"/>
        <end position="1078"/>
    </location>
</feature>
<dbReference type="InterPro" id="IPR041677">
    <property type="entry name" value="DNA2/NAM7_AAA_11"/>
</dbReference>
<feature type="compositionally biased region" description="Basic and acidic residues" evidence="5">
    <location>
        <begin position="1028"/>
        <end position="1042"/>
    </location>
</feature>
<evidence type="ECO:0000259" key="6">
    <source>
        <dbReference type="Pfam" id="PF13086"/>
    </source>
</evidence>
<accession>A0A0D9XF79</accession>
<evidence type="ECO:0000313" key="9">
    <source>
        <dbReference type="Proteomes" id="UP000032180"/>
    </source>
</evidence>
<dbReference type="CDD" id="cd18808">
    <property type="entry name" value="SF1_C_Upf1"/>
    <property type="match status" value="1"/>
</dbReference>
<dbReference type="GO" id="GO:0005524">
    <property type="term" value="F:ATP binding"/>
    <property type="evidence" value="ECO:0007669"/>
    <property type="project" value="UniProtKB-KW"/>
</dbReference>
<dbReference type="GO" id="GO:0016787">
    <property type="term" value="F:hydrolase activity"/>
    <property type="evidence" value="ECO:0007669"/>
    <property type="project" value="UniProtKB-KW"/>
</dbReference>
<dbReference type="Proteomes" id="UP000032180">
    <property type="component" value="Chromosome 9"/>
</dbReference>
<dbReference type="InterPro" id="IPR041679">
    <property type="entry name" value="DNA2/NAM7-like_C"/>
</dbReference>
<dbReference type="Gene3D" id="3.40.50.300">
    <property type="entry name" value="P-loop containing nucleotide triphosphate hydrolases"/>
    <property type="match status" value="2"/>
</dbReference>
<feature type="region of interest" description="Disordered" evidence="5">
    <location>
        <begin position="1250"/>
        <end position="1340"/>
    </location>
</feature>
<proteinExistence type="predicted"/>
<dbReference type="FunFam" id="3.40.50.300:FF:000326">
    <property type="entry name" value="P-loop containing nucleoside triphosphate hydrolase"/>
    <property type="match status" value="1"/>
</dbReference>
<evidence type="ECO:0000256" key="4">
    <source>
        <dbReference type="ARBA" id="ARBA00022840"/>
    </source>
</evidence>
<feature type="compositionally biased region" description="Basic and acidic residues" evidence="5">
    <location>
        <begin position="1079"/>
        <end position="1115"/>
    </location>
</feature>
<dbReference type="PANTHER" id="PTHR10887:SF495">
    <property type="entry name" value="HELICASE SENATAXIN ISOFORM X1-RELATED"/>
    <property type="match status" value="1"/>
</dbReference>
<evidence type="ECO:0000256" key="1">
    <source>
        <dbReference type="ARBA" id="ARBA00022741"/>
    </source>
</evidence>
<feature type="region of interest" description="Disordered" evidence="5">
    <location>
        <begin position="15"/>
        <end position="40"/>
    </location>
</feature>
<evidence type="ECO:0000256" key="5">
    <source>
        <dbReference type="SAM" id="MobiDB-lite"/>
    </source>
</evidence>
<dbReference type="GO" id="GO:0004386">
    <property type="term" value="F:helicase activity"/>
    <property type="evidence" value="ECO:0007669"/>
    <property type="project" value="UniProtKB-KW"/>
</dbReference>
<feature type="compositionally biased region" description="Polar residues" evidence="5">
    <location>
        <begin position="1250"/>
        <end position="1260"/>
    </location>
</feature>
<feature type="domain" description="DNA2/NAM7 helicase helicase" evidence="6">
    <location>
        <begin position="600"/>
        <end position="770"/>
    </location>
</feature>
<evidence type="ECO:0000256" key="3">
    <source>
        <dbReference type="ARBA" id="ARBA00022806"/>
    </source>
</evidence>
<keyword evidence="9" id="KW-1185">Reference proteome</keyword>
<dbReference type="Pfam" id="PF13087">
    <property type="entry name" value="AAA_12"/>
    <property type="match status" value="1"/>
</dbReference>
<name>A0A0D9XF79_9ORYZ</name>
<keyword evidence="2" id="KW-0378">Hydrolase</keyword>
<feature type="region of interest" description="Disordered" evidence="5">
    <location>
        <begin position="1028"/>
        <end position="1131"/>
    </location>
</feature>
<evidence type="ECO:0000259" key="7">
    <source>
        <dbReference type="Pfam" id="PF13087"/>
    </source>
</evidence>
<dbReference type="EnsemblPlants" id="LPERR09G11230.1">
    <property type="protein sequence ID" value="LPERR09G11230.1"/>
    <property type="gene ID" value="LPERR09G11230"/>
</dbReference>
<organism evidence="8 9">
    <name type="scientific">Leersia perrieri</name>
    <dbReference type="NCBI Taxonomy" id="77586"/>
    <lineage>
        <taxon>Eukaryota</taxon>
        <taxon>Viridiplantae</taxon>
        <taxon>Streptophyta</taxon>
        <taxon>Embryophyta</taxon>
        <taxon>Tracheophyta</taxon>
        <taxon>Spermatophyta</taxon>
        <taxon>Magnoliopsida</taxon>
        <taxon>Liliopsida</taxon>
        <taxon>Poales</taxon>
        <taxon>Poaceae</taxon>
        <taxon>BOP clade</taxon>
        <taxon>Oryzoideae</taxon>
        <taxon>Oryzeae</taxon>
        <taxon>Oryzinae</taxon>
        <taxon>Leersia</taxon>
    </lineage>
</organism>